<feature type="modified residue" description="N6-(pyridoxal phosphate)lysine" evidence="4">
    <location>
        <position position="191"/>
    </location>
</feature>
<comment type="similarity">
    <text evidence="2 5">Belongs to the DegT/DnrJ/EryC1 family.</text>
</comment>
<dbReference type="Gene3D" id="3.40.640.10">
    <property type="entry name" value="Type I PLP-dependent aspartate aminotransferase-like (Major domain)"/>
    <property type="match status" value="1"/>
</dbReference>
<gene>
    <name evidence="6" type="ORF">FVR03_23060</name>
</gene>
<sequence>MKLQMVDLQGQYLALKQEIDAAIAQVLANSHFINGPDVTRFAQEFAAYNQVPYVITCANGTDALQLALMALDLQPGEEVIVPAFTYVATAEAIALLGLTPVFADVDPHTFLLTAAAIEEQITSRTKAIVPVHLFGQCTDMAPILALAKKHDLYVIEDTAQAIGAAYTFPDGTAKKAGTMGHIGTTSFFPSKNLGCYGDGGALLVQEDALAAKLQMLANHGQKQKYHHDLVGINSRLDTLQAAILSVKLRHLDIFNGNRQASAAFYNEQLALLPGIKLPTRAVQSTHVFHQYTLICSDISREALRAHLQQQGIPSMVYYPLPLHRQKAYEQYHKNKNPLPVSEKLSNQVLSLPIHTEQDPEQLIFITAAIKEFTNQQYR</sequence>
<dbReference type="InterPro" id="IPR000653">
    <property type="entry name" value="DegT/StrS_aminotransferase"/>
</dbReference>
<dbReference type="AlphaFoldDB" id="A0A5C8IMI7"/>
<keyword evidence="7" id="KW-1185">Reference proteome</keyword>
<evidence type="ECO:0000313" key="7">
    <source>
        <dbReference type="Proteomes" id="UP000321926"/>
    </source>
</evidence>
<dbReference type="SUPFAM" id="SSF53383">
    <property type="entry name" value="PLP-dependent transferases"/>
    <property type="match status" value="1"/>
</dbReference>
<evidence type="ECO:0000256" key="1">
    <source>
        <dbReference type="ARBA" id="ARBA00022898"/>
    </source>
</evidence>
<evidence type="ECO:0000256" key="3">
    <source>
        <dbReference type="PIRSR" id="PIRSR000390-1"/>
    </source>
</evidence>
<dbReference type="GO" id="GO:0030170">
    <property type="term" value="F:pyridoxal phosphate binding"/>
    <property type="evidence" value="ECO:0007669"/>
    <property type="project" value="UniProtKB-ARBA"/>
</dbReference>
<keyword evidence="1 4" id="KW-0663">Pyridoxal phosphate</keyword>
<dbReference type="Gene3D" id="3.90.1150.10">
    <property type="entry name" value="Aspartate Aminotransferase, domain 1"/>
    <property type="match status" value="1"/>
</dbReference>
<keyword evidence="6" id="KW-0032">Aminotransferase</keyword>
<evidence type="ECO:0000256" key="2">
    <source>
        <dbReference type="ARBA" id="ARBA00037999"/>
    </source>
</evidence>
<keyword evidence="6" id="KW-0808">Transferase</keyword>
<dbReference type="Pfam" id="PF01041">
    <property type="entry name" value="DegT_DnrJ_EryC1"/>
    <property type="match status" value="1"/>
</dbReference>
<dbReference type="OrthoDB" id="9804264at2"/>
<dbReference type="Proteomes" id="UP000321926">
    <property type="component" value="Unassembled WGS sequence"/>
</dbReference>
<dbReference type="InterPro" id="IPR015422">
    <property type="entry name" value="PyrdxlP-dep_Trfase_small"/>
</dbReference>
<dbReference type="InterPro" id="IPR015421">
    <property type="entry name" value="PyrdxlP-dep_Trfase_major"/>
</dbReference>
<dbReference type="RefSeq" id="WP_147924135.1">
    <property type="nucleotide sequence ID" value="NZ_VRTY01000157.1"/>
</dbReference>
<dbReference type="FunFam" id="3.40.640.10:FF:000089">
    <property type="entry name" value="Aminotransferase, DegT/DnrJ/EryC1/StrS family"/>
    <property type="match status" value="1"/>
</dbReference>
<reference evidence="6 7" key="1">
    <citation type="submission" date="2019-08" db="EMBL/GenBank/DDBJ databases">
        <authorList>
            <person name="Shi S."/>
        </authorList>
    </citation>
    <scope>NUCLEOTIDE SEQUENCE [LARGE SCALE GENOMIC DNA]</scope>
    <source>
        <strain evidence="6 7">GY10130</strain>
    </source>
</reference>
<accession>A0A5C8IMI7</accession>
<dbReference type="EMBL" id="VRTY01000157">
    <property type="protein sequence ID" value="TXK22420.1"/>
    <property type="molecule type" value="Genomic_DNA"/>
</dbReference>
<dbReference type="PANTHER" id="PTHR30244:SF42">
    <property type="entry name" value="UDP-2-ACETAMIDO-2-DEOXY-3-OXO-D-GLUCURONATE AMINOTRANSFERASE"/>
    <property type="match status" value="1"/>
</dbReference>
<protein>
    <submittedName>
        <fullName evidence="6">DegT/DnrJ/EryC1/StrS family aminotransferase</fullName>
    </submittedName>
</protein>
<name>A0A5C8IMI7_9BACT</name>
<dbReference type="GO" id="GO:0008483">
    <property type="term" value="F:transaminase activity"/>
    <property type="evidence" value="ECO:0007669"/>
    <property type="project" value="UniProtKB-KW"/>
</dbReference>
<dbReference type="CDD" id="cd00616">
    <property type="entry name" value="AHBA_syn"/>
    <property type="match status" value="1"/>
</dbReference>
<dbReference type="GO" id="GO:0000271">
    <property type="term" value="P:polysaccharide biosynthetic process"/>
    <property type="evidence" value="ECO:0007669"/>
    <property type="project" value="TreeGrafter"/>
</dbReference>
<evidence type="ECO:0000256" key="4">
    <source>
        <dbReference type="PIRSR" id="PIRSR000390-2"/>
    </source>
</evidence>
<comment type="caution">
    <text evidence="6">The sequence shown here is derived from an EMBL/GenBank/DDBJ whole genome shotgun (WGS) entry which is preliminary data.</text>
</comment>
<dbReference type="PIRSF" id="PIRSF000390">
    <property type="entry name" value="PLP_StrS"/>
    <property type="match status" value="1"/>
</dbReference>
<evidence type="ECO:0000313" key="6">
    <source>
        <dbReference type="EMBL" id="TXK22420.1"/>
    </source>
</evidence>
<dbReference type="PANTHER" id="PTHR30244">
    <property type="entry name" value="TRANSAMINASE"/>
    <property type="match status" value="1"/>
</dbReference>
<organism evidence="6 7">
    <name type="scientific">Pontibacter qinzhouensis</name>
    <dbReference type="NCBI Taxonomy" id="2603253"/>
    <lineage>
        <taxon>Bacteria</taxon>
        <taxon>Pseudomonadati</taxon>
        <taxon>Bacteroidota</taxon>
        <taxon>Cytophagia</taxon>
        <taxon>Cytophagales</taxon>
        <taxon>Hymenobacteraceae</taxon>
        <taxon>Pontibacter</taxon>
    </lineage>
</organism>
<evidence type="ECO:0000256" key="5">
    <source>
        <dbReference type="RuleBase" id="RU004508"/>
    </source>
</evidence>
<feature type="active site" description="Proton acceptor" evidence="3">
    <location>
        <position position="191"/>
    </location>
</feature>
<proteinExistence type="inferred from homology"/>
<dbReference type="InterPro" id="IPR015424">
    <property type="entry name" value="PyrdxlP-dep_Trfase"/>
</dbReference>